<dbReference type="AlphaFoldDB" id="A0A6J8A0M0"/>
<gene>
    <name evidence="1" type="ORF">MCOR_2012</name>
</gene>
<evidence type="ECO:0000313" key="1">
    <source>
        <dbReference type="EMBL" id="CAC5358981.1"/>
    </source>
</evidence>
<sequence>MKELQVTPIDEIDFNPSLALSRILERLEDRYHGCPEVVEAALRSKLNAFSTINVKGNRRLYELSDIVSDIESLKQEAIFKSYLAMNDSSIGVIPIVSRLPRNIQEKWTNTAGKLIKDKNVIYPPFECFAEFLREQNKIKNNPSFMYEYDSLTNQKEKRNSRNVNVATKKTELQDNSRSTESFQILISRDKNNV</sequence>
<dbReference type="PANTHER" id="PTHR47331">
    <property type="entry name" value="PHD-TYPE DOMAIN-CONTAINING PROTEIN"/>
    <property type="match status" value="1"/>
</dbReference>
<dbReference type="PANTHER" id="PTHR47331:SF6">
    <property type="entry name" value="DOUBLECORTIN DOMAIN-CONTAINING PROTEIN"/>
    <property type="match status" value="1"/>
</dbReference>
<organism evidence="1 2">
    <name type="scientific">Mytilus coruscus</name>
    <name type="common">Sea mussel</name>
    <dbReference type="NCBI Taxonomy" id="42192"/>
    <lineage>
        <taxon>Eukaryota</taxon>
        <taxon>Metazoa</taxon>
        <taxon>Spiralia</taxon>
        <taxon>Lophotrochozoa</taxon>
        <taxon>Mollusca</taxon>
        <taxon>Bivalvia</taxon>
        <taxon>Autobranchia</taxon>
        <taxon>Pteriomorphia</taxon>
        <taxon>Mytilida</taxon>
        <taxon>Mytiloidea</taxon>
        <taxon>Mytilidae</taxon>
        <taxon>Mytilinae</taxon>
        <taxon>Mytilus</taxon>
    </lineage>
</organism>
<accession>A0A6J8A0M0</accession>
<evidence type="ECO:0000313" key="2">
    <source>
        <dbReference type="Proteomes" id="UP000507470"/>
    </source>
</evidence>
<protein>
    <submittedName>
        <fullName evidence="1">Uncharacterized protein</fullName>
    </submittedName>
</protein>
<keyword evidence="2" id="KW-1185">Reference proteome</keyword>
<dbReference type="EMBL" id="CACVKT020000425">
    <property type="protein sequence ID" value="CAC5358981.1"/>
    <property type="molecule type" value="Genomic_DNA"/>
</dbReference>
<name>A0A6J8A0M0_MYTCO</name>
<reference evidence="1 2" key="1">
    <citation type="submission" date="2020-06" db="EMBL/GenBank/DDBJ databases">
        <authorList>
            <person name="Li R."/>
            <person name="Bekaert M."/>
        </authorList>
    </citation>
    <scope>NUCLEOTIDE SEQUENCE [LARGE SCALE GENOMIC DNA]</scope>
    <source>
        <strain evidence="2">wild</strain>
    </source>
</reference>
<dbReference type="OrthoDB" id="6144268at2759"/>
<dbReference type="Proteomes" id="UP000507470">
    <property type="component" value="Unassembled WGS sequence"/>
</dbReference>
<proteinExistence type="predicted"/>